<dbReference type="Proteomes" id="UP000887578">
    <property type="component" value="Unplaced"/>
</dbReference>
<dbReference type="InterPro" id="IPR003591">
    <property type="entry name" value="Leu-rich_rpt_typical-subtyp"/>
</dbReference>
<keyword evidence="2" id="KW-0677">Repeat</keyword>
<organism evidence="3 4">
    <name type="scientific">Panagrolaimus davidi</name>
    <dbReference type="NCBI Taxonomy" id="227884"/>
    <lineage>
        <taxon>Eukaryota</taxon>
        <taxon>Metazoa</taxon>
        <taxon>Ecdysozoa</taxon>
        <taxon>Nematoda</taxon>
        <taxon>Chromadorea</taxon>
        <taxon>Rhabditida</taxon>
        <taxon>Tylenchina</taxon>
        <taxon>Panagrolaimomorpha</taxon>
        <taxon>Panagrolaimoidea</taxon>
        <taxon>Panagrolaimidae</taxon>
        <taxon>Panagrolaimus</taxon>
    </lineage>
</organism>
<keyword evidence="1" id="KW-0433">Leucine-rich repeat</keyword>
<dbReference type="WBParaSite" id="PDA_v2.g27308.t1">
    <property type="protein sequence ID" value="PDA_v2.g27308.t1"/>
    <property type="gene ID" value="PDA_v2.g27308"/>
</dbReference>
<dbReference type="SUPFAM" id="SSF52058">
    <property type="entry name" value="L domain-like"/>
    <property type="match status" value="1"/>
</dbReference>
<dbReference type="SMART" id="SM00369">
    <property type="entry name" value="LRR_TYP"/>
    <property type="match status" value="5"/>
</dbReference>
<sequence>MKFILAKLPKLNPKWFNAASLDTLDLQHVYPFDFDEIGQWKIFAEGIKSCQKLTVLTFHDCGIEEIPDSVFEALPASLLTLSLGENNIKKISSKIERLKNLYSLSVSYNPELSDTGFPWKHLPETLHMLDLAKTDLTQIPDIERLKELEHLIIGKNITYIKWKCLPQSLEDLTVDGDGQLNTPRSMQRFYLFKEFALRNAGLKPRFFKHLSSMFWLQYVDLSFNNFGKFKCPNIAQNITRLYLNNCNLIKVNWVDVWRCLPSLKRFELKNNQISEVKFYIPEFDGMELKLFDLENNKIQKLDGYFLPDSITHLTLNNNKIEMFKNIDQLRELYYLWIDSNELKELPEGIERCRRLNGISALNNHISSLPKGFENFEHLQFLDLSNNEFSPENLDENLWDRLPAEMGMFNISSNNLGELPCKLSKRAIWKLEANDCNLKHICPRIGSSEYSHEYKNYISVKQNVDLEYLSFVPTTIYNVPKIKGQTKVVETTEKGRLILITDRSFRDTTRWKTEYKVHTYDFILKPEIKTTHKCQCCARCGNDCGEKSGIIETYMVMDFTQIVETPSSETKAGKIVFDEYGPGEWKTLIKTEMCNKCIDEIKLEVLLHYDDVPLEHKIRERDNTVIISGVFVEPPVEVVLHPIDLPTQTFTVPVHNIGDNTFVKTFDQPNTGATETEAVEEYTEMDGSVWYGEPQQQMNFYDDFDIYPESGNYNTTFSLNNEIQHFNNADQARQMPATYLNQNFQMDVPQATNDNVFYQQQQYYDDNSYPLNPNSYYPQNFMPPVITIPMQLQGDSNTSFYLQNTQRHSLQDDQIQDVSQNYTFTSELNDKEFNRNANRL</sequence>
<dbReference type="PANTHER" id="PTHR48051:SF46">
    <property type="entry name" value="LEUCINE RICH REPEAT-CONTAINING DOMAIN PROTEIN"/>
    <property type="match status" value="1"/>
</dbReference>
<evidence type="ECO:0000313" key="3">
    <source>
        <dbReference type="Proteomes" id="UP000887578"/>
    </source>
</evidence>
<dbReference type="InterPro" id="IPR001611">
    <property type="entry name" value="Leu-rich_rpt"/>
</dbReference>
<dbReference type="InterPro" id="IPR050216">
    <property type="entry name" value="LRR_domain-containing"/>
</dbReference>
<protein>
    <submittedName>
        <fullName evidence="4">Uncharacterized protein</fullName>
    </submittedName>
</protein>
<accession>A0A914Q8A3</accession>
<evidence type="ECO:0000313" key="4">
    <source>
        <dbReference type="WBParaSite" id="PDA_v2.g27308.t1"/>
    </source>
</evidence>
<dbReference type="SUPFAM" id="SSF52047">
    <property type="entry name" value="RNI-like"/>
    <property type="match status" value="1"/>
</dbReference>
<dbReference type="InterPro" id="IPR032675">
    <property type="entry name" value="LRR_dom_sf"/>
</dbReference>
<dbReference type="AlphaFoldDB" id="A0A914Q8A3"/>
<reference evidence="4" key="1">
    <citation type="submission" date="2022-11" db="UniProtKB">
        <authorList>
            <consortium name="WormBaseParasite"/>
        </authorList>
    </citation>
    <scope>IDENTIFICATION</scope>
</reference>
<dbReference type="Gene3D" id="3.80.10.10">
    <property type="entry name" value="Ribonuclease Inhibitor"/>
    <property type="match status" value="3"/>
</dbReference>
<evidence type="ECO:0000256" key="2">
    <source>
        <dbReference type="ARBA" id="ARBA00022737"/>
    </source>
</evidence>
<proteinExistence type="predicted"/>
<dbReference type="GO" id="GO:0005737">
    <property type="term" value="C:cytoplasm"/>
    <property type="evidence" value="ECO:0007669"/>
    <property type="project" value="TreeGrafter"/>
</dbReference>
<keyword evidence="3" id="KW-1185">Reference proteome</keyword>
<dbReference type="PANTHER" id="PTHR48051">
    <property type="match status" value="1"/>
</dbReference>
<dbReference type="PROSITE" id="PS51450">
    <property type="entry name" value="LRR"/>
    <property type="match status" value="1"/>
</dbReference>
<name>A0A914Q8A3_9BILA</name>
<evidence type="ECO:0000256" key="1">
    <source>
        <dbReference type="ARBA" id="ARBA00022614"/>
    </source>
</evidence>